<feature type="domain" description="GMT-like wHTH" evidence="1">
    <location>
        <begin position="284"/>
        <end position="348"/>
    </location>
</feature>
<keyword evidence="3" id="KW-1185">Reference proteome</keyword>
<comment type="caution">
    <text evidence="2">The sequence shown here is derived from an EMBL/GenBank/DDBJ whole genome shotgun (WGS) entry which is preliminary data.</text>
</comment>
<accession>A0A917SF89</accession>
<evidence type="ECO:0000313" key="2">
    <source>
        <dbReference type="EMBL" id="GGL74346.1"/>
    </source>
</evidence>
<protein>
    <recommendedName>
        <fullName evidence="1">GMT-like wHTH domain-containing protein</fullName>
    </recommendedName>
</protein>
<dbReference type="Pfam" id="PF22560">
    <property type="entry name" value="GMT-wHTH"/>
    <property type="match status" value="1"/>
</dbReference>
<dbReference type="InterPro" id="IPR054339">
    <property type="entry name" value="GMT_wHTH"/>
</dbReference>
<dbReference type="EMBL" id="BMMZ01000010">
    <property type="protein sequence ID" value="GGL74346.1"/>
    <property type="molecule type" value="Genomic_DNA"/>
</dbReference>
<dbReference type="InterPro" id="IPR031009">
    <property type="entry name" value="Tcm_partner"/>
</dbReference>
<dbReference type="NCBIfam" id="TIGR04474">
    <property type="entry name" value="tcm_partner"/>
    <property type="match status" value="1"/>
</dbReference>
<evidence type="ECO:0000313" key="3">
    <source>
        <dbReference type="Proteomes" id="UP000613840"/>
    </source>
</evidence>
<organism evidence="2 3">
    <name type="scientific">Microlunatus endophyticus</name>
    <dbReference type="NCBI Taxonomy" id="1716077"/>
    <lineage>
        <taxon>Bacteria</taxon>
        <taxon>Bacillati</taxon>
        <taxon>Actinomycetota</taxon>
        <taxon>Actinomycetes</taxon>
        <taxon>Propionibacteriales</taxon>
        <taxon>Propionibacteriaceae</taxon>
        <taxon>Microlunatus</taxon>
    </lineage>
</organism>
<evidence type="ECO:0000259" key="1">
    <source>
        <dbReference type="Pfam" id="PF22560"/>
    </source>
</evidence>
<gene>
    <name evidence="2" type="ORF">GCM10011575_35780</name>
</gene>
<dbReference type="AlphaFoldDB" id="A0A917SF89"/>
<sequence>MPVKGEVPWDKAPHTDAKHRIYRAYLDKWYPILLSDNGYPSVTYAEGFAGPGVYKDGSAGSPIIAIQALLETPQLAGTEKTTRFVFVDDDPRCVKLLGDELRRRFPDRPRPHGLMPVSVAEGPCSDAFEPALEAVGAWYQPILAVFDSWGNAPVPYRLIRRLAQNPSSEVVVTFMPQHFIRFVSQLSEDTDGVFGHDSSWRAVSDIPDGSKKKAFLLGRYRSMLAEAGFRFLLDFELVTVKGESLYLVFGTNHRRGLEKMKQSVWEVDKVQGIGFRDPKDEYEEALFDLTDPQLEPLERMLVTRLAGAGQIRVENLREWALFSTVYREQHVIPALTKLRNRGQVECDRTRIERAALVRLV</sequence>
<proteinExistence type="predicted"/>
<reference evidence="2" key="2">
    <citation type="submission" date="2020-09" db="EMBL/GenBank/DDBJ databases">
        <authorList>
            <person name="Sun Q."/>
            <person name="Zhou Y."/>
        </authorList>
    </citation>
    <scope>NUCLEOTIDE SEQUENCE</scope>
    <source>
        <strain evidence="2">CGMCC 4.7306</strain>
    </source>
</reference>
<dbReference type="Proteomes" id="UP000613840">
    <property type="component" value="Unassembled WGS sequence"/>
</dbReference>
<reference evidence="2" key="1">
    <citation type="journal article" date="2014" name="Int. J. Syst. Evol. Microbiol.">
        <title>Complete genome sequence of Corynebacterium casei LMG S-19264T (=DSM 44701T), isolated from a smear-ripened cheese.</title>
        <authorList>
            <consortium name="US DOE Joint Genome Institute (JGI-PGF)"/>
            <person name="Walter F."/>
            <person name="Albersmeier A."/>
            <person name="Kalinowski J."/>
            <person name="Ruckert C."/>
        </authorList>
    </citation>
    <scope>NUCLEOTIDE SEQUENCE</scope>
    <source>
        <strain evidence="2">CGMCC 4.7306</strain>
    </source>
</reference>
<dbReference type="RefSeq" id="WP_188896746.1">
    <property type="nucleotide sequence ID" value="NZ_BMMZ01000010.1"/>
</dbReference>
<name>A0A917SF89_9ACTN</name>